<feature type="compositionally biased region" description="Polar residues" evidence="1">
    <location>
        <begin position="136"/>
        <end position="149"/>
    </location>
</feature>
<organism evidence="2 3">
    <name type="scientific">Asparagus officinalis</name>
    <name type="common">Garden asparagus</name>
    <dbReference type="NCBI Taxonomy" id="4686"/>
    <lineage>
        <taxon>Eukaryota</taxon>
        <taxon>Viridiplantae</taxon>
        <taxon>Streptophyta</taxon>
        <taxon>Embryophyta</taxon>
        <taxon>Tracheophyta</taxon>
        <taxon>Spermatophyta</taxon>
        <taxon>Magnoliopsida</taxon>
        <taxon>Liliopsida</taxon>
        <taxon>Asparagales</taxon>
        <taxon>Asparagaceae</taxon>
        <taxon>Asparagoideae</taxon>
        <taxon>Asparagus</taxon>
    </lineage>
</organism>
<feature type="region of interest" description="Disordered" evidence="1">
    <location>
        <begin position="74"/>
        <end position="294"/>
    </location>
</feature>
<protein>
    <submittedName>
        <fullName evidence="2">Uncharacterized protein</fullName>
    </submittedName>
</protein>
<feature type="compositionally biased region" description="Basic and acidic residues" evidence="1">
    <location>
        <begin position="74"/>
        <end position="91"/>
    </location>
</feature>
<evidence type="ECO:0000313" key="2">
    <source>
        <dbReference type="EMBL" id="ONK67668.1"/>
    </source>
</evidence>
<dbReference type="EMBL" id="CM007385">
    <property type="protein sequence ID" value="ONK67668.1"/>
    <property type="molecule type" value="Genomic_DNA"/>
</dbReference>
<dbReference type="PANTHER" id="PTHR37729">
    <property type="entry name" value="NEUROFILAMENT PROTEIN-LIKE PROTEIN"/>
    <property type="match status" value="1"/>
</dbReference>
<dbReference type="Gramene" id="ONK67668">
    <property type="protein sequence ID" value="ONK67668"/>
    <property type="gene ID" value="A4U43_C05F2490"/>
</dbReference>
<dbReference type="AlphaFoldDB" id="A0A5P1ENS9"/>
<evidence type="ECO:0000313" key="3">
    <source>
        <dbReference type="Proteomes" id="UP000243459"/>
    </source>
</evidence>
<evidence type="ECO:0000256" key="1">
    <source>
        <dbReference type="SAM" id="MobiDB-lite"/>
    </source>
</evidence>
<keyword evidence="3" id="KW-1185">Reference proteome</keyword>
<dbReference type="PANTHER" id="PTHR37729:SF1">
    <property type="entry name" value="NEUROFILAMENT PROTEIN-LIKE PROTEIN"/>
    <property type="match status" value="1"/>
</dbReference>
<feature type="compositionally biased region" description="Basic and acidic residues" evidence="1">
    <location>
        <begin position="258"/>
        <end position="279"/>
    </location>
</feature>
<feature type="compositionally biased region" description="Basic and acidic residues" evidence="1">
    <location>
        <begin position="102"/>
        <end position="113"/>
    </location>
</feature>
<proteinExistence type="predicted"/>
<name>A0A5P1ENS9_ASPOF</name>
<feature type="compositionally biased region" description="Low complexity" evidence="1">
    <location>
        <begin position="150"/>
        <end position="179"/>
    </location>
</feature>
<accession>A0A5P1ENS9</accession>
<gene>
    <name evidence="2" type="ORF">A4U43_C05F2490</name>
</gene>
<sequence length="345" mass="36592">MPSVPRYLRNFIAGSASTRKSPAVDEDAPCGSPVDWTRGWCLFNSRLYEKKDYFIVFTVLRFIVHREEVKDATRVKPEAAVVSEEKQEAAEGAKSGALADSFIRKEGTSKPEAETNPSAALELKDRADVTDIPESPKQSNNDSGATLVQASESEAAKVSVESSNEASAAATTEPAIEEVNASAAEELPQVSSVSVADKEAEGTIVSPVTEKPKSLEDENAVVTEPSPAKELKGEEEGAAVTEDVDEKKDASLGGDKTALVEEGKDDINTESGKAEKGNEETLTETAKGTGEAPRIAGSAKCSHCQSNNIFSKVKHSIVKVKKAIIGKSPSSKAMSAEGKHEIKAK</sequence>
<dbReference type="Proteomes" id="UP000243459">
    <property type="component" value="Chromosome 5"/>
</dbReference>
<reference evidence="3" key="1">
    <citation type="journal article" date="2017" name="Nat. Commun.">
        <title>The asparagus genome sheds light on the origin and evolution of a young Y chromosome.</title>
        <authorList>
            <person name="Harkess A."/>
            <person name="Zhou J."/>
            <person name="Xu C."/>
            <person name="Bowers J.E."/>
            <person name="Van der Hulst R."/>
            <person name="Ayyampalayam S."/>
            <person name="Mercati F."/>
            <person name="Riccardi P."/>
            <person name="McKain M.R."/>
            <person name="Kakrana A."/>
            <person name="Tang H."/>
            <person name="Ray J."/>
            <person name="Groenendijk J."/>
            <person name="Arikit S."/>
            <person name="Mathioni S.M."/>
            <person name="Nakano M."/>
            <person name="Shan H."/>
            <person name="Telgmann-Rauber A."/>
            <person name="Kanno A."/>
            <person name="Yue Z."/>
            <person name="Chen H."/>
            <person name="Li W."/>
            <person name="Chen Y."/>
            <person name="Xu X."/>
            <person name="Zhang Y."/>
            <person name="Luo S."/>
            <person name="Chen H."/>
            <person name="Gao J."/>
            <person name="Mao Z."/>
            <person name="Pires J.C."/>
            <person name="Luo M."/>
            <person name="Kudrna D."/>
            <person name="Wing R.A."/>
            <person name="Meyers B.C."/>
            <person name="Yi K."/>
            <person name="Kong H."/>
            <person name="Lavrijsen P."/>
            <person name="Sunseri F."/>
            <person name="Falavigna A."/>
            <person name="Ye Y."/>
            <person name="Leebens-Mack J.H."/>
            <person name="Chen G."/>
        </authorList>
    </citation>
    <scope>NUCLEOTIDE SEQUENCE [LARGE SCALE GENOMIC DNA]</scope>
    <source>
        <strain evidence="3">cv. DH0086</strain>
    </source>
</reference>